<evidence type="ECO:0000256" key="1">
    <source>
        <dbReference type="SAM" id="MobiDB-lite"/>
    </source>
</evidence>
<sequence>MDVDWEKIRKDYETSTATAKDLADKYGVKPTTLRSRKNREKWQRSGDAPPSETKQRNIKVMRHDATPMQPLPR</sequence>
<dbReference type="STRING" id="1423715.FD25_GL002041"/>
<evidence type="ECO:0000313" key="2">
    <source>
        <dbReference type="EMBL" id="KRK96544.1"/>
    </source>
</evidence>
<comment type="caution">
    <text evidence="2">The sequence shown here is derived from an EMBL/GenBank/DDBJ whole genome shotgun (WGS) entry which is preliminary data.</text>
</comment>
<name>A0A0R1LLR2_9LACO</name>
<dbReference type="PATRIC" id="fig|1423715.3.peg.2095"/>
<gene>
    <name evidence="2" type="ORF">FD25_GL002041</name>
</gene>
<reference evidence="2 3" key="1">
    <citation type="journal article" date="2015" name="Genome Announc.">
        <title>Expanding the biotechnology potential of lactobacilli through comparative genomics of 213 strains and associated genera.</title>
        <authorList>
            <person name="Sun Z."/>
            <person name="Harris H.M."/>
            <person name="McCann A."/>
            <person name="Guo C."/>
            <person name="Argimon S."/>
            <person name="Zhang W."/>
            <person name="Yang X."/>
            <person name="Jeffery I.B."/>
            <person name="Cooney J.C."/>
            <person name="Kagawa T.F."/>
            <person name="Liu W."/>
            <person name="Song Y."/>
            <person name="Salvetti E."/>
            <person name="Wrobel A."/>
            <person name="Rasinkangas P."/>
            <person name="Parkhill J."/>
            <person name="Rea M.C."/>
            <person name="O'Sullivan O."/>
            <person name="Ritari J."/>
            <person name="Douillard F.P."/>
            <person name="Paul Ross R."/>
            <person name="Yang R."/>
            <person name="Briner A.E."/>
            <person name="Felis G.E."/>
            <person name="de Vos W.M."/>
            <person name="Barrangou R."/>
            <person name="Klaenhammer T.R."/>
            <person name="Caufield P.W."/>
            <person name="Cui Y."/>
            <person name="Zhang H."/>
            <person name="O'Toole P.W."/>
        </authorList>
    </citation>
    <scope>NUCLEOTIDE SEQUENCE [LARGE SCALE GENOMIC DNA]</scope>
    <source>
        <strain evidence="2 3">DSM 19394</strain>
    </source>
</reference>
<dbReference type="EMBL" id="AZDV01000003">
    <property type="protein sequence ID" value="KRK96544.1"/>
    <property type="molecule type" value="Genomic_DNA"/>
</dbReference>
<keyword evidence="3" id="KW-1185">Reference proteome</keyword>
<proteinExistence type="predicted"/>
<protein>
    <recommendedName>
        <fullName evidence="4">HTH psq-type domain-containing protein</fullName>
    </recommendedName>
</protein>
<dbReference type="AlphaFoldDB" id="A0A0R1LLR2"/>
<feature type="region of interest" description="Disordered" evidence="1">
    <location>
        <begin position="27"/>
        <end position="73"/>
    </location>
</feature>
<accession>A0A0R1LLR2</accession>
<evidence type="ECO:0000313" key="3">
    <source>
        <dbReference type="Proteomes" id="UP000051955"/>
    </source>
</evidence>
<evidence type="ECO:0008006" key="4">
    <source>
        <dbReference type="Google" id="ProtNLM"/>
    </source>
</evidence>
<dbReference type="Proteomes" id="UP000051955">
    <property type="component" value="Unassembled WGS sequence"/>
</dbReference>
<organism evidence="2 3">
    <name type="scientific">Levilactobacillus acidifarinae DSM 19394 = JCM 15949</name>
    <dbReference type="NCBI Taxonomy" id="1423715"/>
    <lineage>
        <taxon>Bacteria</taxon>
        <taxon>Bacillati</taxon>
        <taxon>Bacillota</taxon>
        <taxon>Bacilli</taxon>
        <taxon>Lactobacillales</taxon>
        <taxon>Lactobacillaceae</taxon>
        <taxon>Levilactobacillus</taxon>
    </lineage>
</organism>